<keyword evidence="1" id="KW-0732">Signal</keyword>
<dbReference type="Pfam" id="PF13416">
    <property type="entry name" value="SBP_bac_8"/>
    <property type="match status" value="1"/>
</dbReference>
<dbReference type="PANTHER" id="PTHR30006:SF2">
    <property type="entry name" value="ABC TRANSPORTER SUBSTRATE-BINDING PROTEIN"/>
    <property type="match status" value="1"/>
</dbReference>
<dbReference type="GO" id="GO:0030288">
    <property type="term" value="C:outer membrane-bounded periplasmic space"/>
    <property type="evidence" value="ECO:0007669"/>
    <property type="project" value="TreeGrafter"/>
</dbReference>
<dbReference type="GO" id="GO:0015888">
    <property type="term" value="P:thiamine transport"/>
    <property type="evidence" value="ECO:0007669"/>
    <property type="project" value="TreeGrafter"/>
</dbReference>
<dbReference type="Gene3D" id="3.40.190.10">
    <property type="entry name" value="Periplasmic binding protein-like II"/>
    <property type="match status" value="2"/>
</dbReference>
<dbReference type="SUPFAM" id="SSF53850">
    <property type="entry name" value="Periplasmic binding protein-like II"/>
    <property type="match status" value="1"/>
</dbReference>
<dbReference type="Proteomes" id="UP000320048">
    <property type="component" value="Unassembled WGS sequence"/>
</dbReference>
<evidence type="ECO:0000256" key="1">
    <source>
        <dbReference type="ARBA" id="ARBA00022729"/>
    </source>
</evidence>
<dbReference type="EMBL" id="VBAO01000263">
    <property type="protein sequence ID" value="TMI79748.1"/>
    <property type="molecule type" value="Genomic_DNA"/>
</dbReference>
<protein>
    <submittedName>
        <fullName evidence="2">Extracellular solute-binding protein</fullName>
    </submittedName>
</protein>
<accession>A0A537J865</accession>
<organism evidence="2 3">
    <name type="scientific">Candidatus Segetimicrobium genomatis</name>
    <dbReference type="NCBI Taxonomy" id="2569760"/>
    <lineage>
        <taxon>Bacteria</taxon>
        <taxon>Bacillati</taxon>
        <taxon>Candidatus Sysuimicrobiota</taxon>
        <taxon>Candidatus Sysuimicrobiia</taxon>
        <taxon>Candidatus Sysuimicrobiales</taxon>
        <taxon>Candidatus Segetimicrobiaceae</taxon>
        <taxon>Candidatus Segetimicrobium</taxon>
    </lineage>
</organism>
<sequence length="349" mass="37628">MKTGLIAIVCLGLLTGILAVPQATGQSGEVVMISYAGALQEPHRLYLVEPFERLHPGVKVRLVPDEAGEYVARVQAAAAAGRPSPVDLAPNGEPPHLRLIALGLLERTNRALVPNLKNVHQAFVEKTQGYGVPASYQLIGIAFNSKKVSKAPVGWKDLWDPAYRGKVGLTSTASNLGLGFLVATAKLNGGSETNLEPAWQAIKQLQPFVIAPNPTALAQLFEREEVVIGPLWSNDAAILASKGLPIKFVKPESGAMVIVSILSAIKGSQNMQLAHELLNNVLSVEYQAKAAAKPYFFGPTNVKVPVPLEAADYIPTTIAEVRRLQTVNWPVIVPNRAAIVERWNREFSH</sequence>
<name>A0A537J865_9BACT</name>
<dbReference type="PANTHER" id="PTHR30006">
    <property type="entry name" value="THIAMINE-BINDING PERIPLASMIC PROTEIN-RELATED"/>
    <property type="match status" value="1"/>
</dbReference>
<comment type="caution">
    <text evidence="2">The sequence shown here is derived from an EMBL/GenBank/DDBJ whole genome shotgun (WGS) entry which is preliminary data.</text>
</comment>
<evidence type="ECO:0000313" key="2">
    <source>
        <dbReference type="EMBL" id="TMI79748.1"/>
    </source>
</evidence>
<proteinExistence type="predicted"/>
<gene>
    <name evidence="2" type="ORF">E6H04_10030</name>
</gene>
<reference evidence="2 3" key="1">
    <citation type="journal article" date="2019" name="Nat. Microbiol.">
        <title>Mediterranean grassland soil C-N compound turnover is dependent on rainfall and depth, and is mediated by genomically divergent microorganisms.</title>
        <authorList>
            <person name="Diamond S."/>
            <person name="Andeer P.F."/>
            <person name="Li Z."/>
            <person name="Crits-Christoph A."/>
            <person name="Burstein D."/>
            <person name="Anantharaman K."/>
            <person name="Lane K.R."/>
            <person name="Thomas B.C."/>
            <person name="Pan C."/>
            <person name="Northen T.R."/>
            <person name="Banfield J.F."/>
        </authorList>
    </citation>
    <scope>NUCLEOTIDE SEQUENCE [LARGE SCALE GENOMIC DNA]</scope>
    <source>
        <strain evidence="2">NP_7</strain>
    </source>
</reference>
<evidence type="ECO:0000313" key="3">
    <source>
        <dbReference type="Proteomes" id="UP000320048"/>
    </source>
</evidence>
<dbReference type="GO" id="GO:0030975">
    <property type="term" value="F:thiamine binding"/>
    <property type="evidence" value="ECO:0007669"/>
    <property type="project" value="TreeGrafter"/>
</dbReference>
<dbReference type="InterPro" id="IPR006059">
    <property type="entry name" value="SBP"/>
</dbReference>
<dbReference type="AlphaFoldDB" id="A0A537J865"/>
<dbReference type="GO" id="GO:0030976">
    <property type="term" value="F:thiamine pyrophosphate binding"/>
    <property type="evidence" value="ECO:0007669"/>
    <property type="project" value="TreeGrafter"/>
</dbReference>